<protein>
    <submittedName>
        <fullName evidence="2">Uncharacterized protein</fullName>
    </submittedName>
</protein>
<dbReference type="Proteomes" id="UP000325849">
    <property type="component" value="Unassembled WGS sequence"/>
</dbReference>
<name>A0A5N8VNH0_9ACTN</name>
<comment type="caution">
    <text evidence="2">The sequence shown here is derived from an EMBL/GenBank/DDBJ whole genome shotgun (WGS) entry which is preliminary data.</text>
</comment>
<evidence type="ECO:0000256" key="1">
    <source>
        <dbReference type="SAM" id="SignalP"/>
    </source>
</evidence>
<evidence type="ECO:0000313" key="3">
    <source>
        <dbReference type="Proteomes" id="UP000325849"/>
    </source>
</evidence>
<gene>
    <name evidence="2" type="ORF">FNH09_38105</name>
</gene>
<feature type="chain" id="PRO_5039027892" evidence="1">
    <location>
        <begin position="31"/>
        <end position="76"/>
    </location>
</feature>
<sequence>MQGPEPTRSAFVTRVLAVVTLVWTLVGAPAGTAAADACAWASTGPDGMAAVAVAGGGAHAVAVTGGGAWPTPPSCP</sequence>
<feature type="signal peptide" evidence="1">
    <location>
        <begin position="1"/>
        <end position="30"/>
    </location>
</feature>
<organism evidence="2 3">
    <name type="scientific">Streptomyces adustus</name>
    <dbReference type="NCBI Taxonomy" id="1609272"/>
    <lineage>
        <taxon>Bacteria</taxon>
        <taxon>Bacillati</taxon>
        <taxon>Actinomycetota</taxon>
        <taxon>Actinomycetes</taxon>
        <taxon>Kitasatosporales</taxon>
        <taxon>Streptomycetaceae</taxon>
        <taxon>Streptomyces</taxon>
    </lineage>
</organism>
<keyword evidence="3" id="KW-1185">Reference proteome</keyword>
<evidence type="ECO:0000313" key="2">
    <source>
        <dbReference type="EMBL" id="MPY36827.1"/>
    </source>
</evidence>
<dbReference type="EMBL" id="VJZD01000253">
    <property type="protein sequence ID" value="MPY36827.1"/>
    <property type="molecule type" value="Genomic_DNA"/>
</dbReference>
<reference evidence="2 3" key="1">
    <citation type="submission" date="2019-07" db="EMBL/GenBank/DDBJ databases">
        <title>New species of Amycolatopsis and Streptomyces.</title>
        <authorList>
            <person name="Duangmal K."/>
            <person name="Teo W.F.A."/>
            <person name="Lipun K."/>
        </authorList>
    </citation>
    <scope>NUCLEOTIDE SEQUENCE [LARGE SCALE GENOMIC DNA]</scope>
    <source>
        <strain evidence="2 3">NBRC 109810</strain>
    </source>
</reference>
<feature type="non-terminal residue" evidence="2">
    <location>
        <position position="76"/>
    </location>
</feature>
<keyword evidence="1" id="KW-0732">Signal</keyword>
<proteinExistence type="predicted"/>
<dbReference type="AlphaFoldDB" id="A0A5N8VNH0"/>
<accession>A0A5N8VNH0</accession>